<feature type="compositionally biased region" description="Low complexity" evidence="1">
    <location>
        <begin position="278"/>
        <end position="294"/>
    </location>
</feature>
<dbReference type="eggNOG" id="COG2304">
    <property type="taxonomic scope" value="Bacteria"/>
</dbReference>
<evidence type="ECO:0000313" key="5">
    <source>
        <dbReference type="Proteomes" id="UP000015388"/>
    </source>
</evidence>
<keyword evidence="5" id="KW-1185">Reference proteome</keyword>
<dbReference type="Gene3D" id="3.40.50.410">
    <property type="entry name" value="von Willebrand factor, type A domain"/>
    <property type="match status" value="1"/>
</dbReference>
<dbReference type="PROSITE" id="PS50234">
    <property type="entry name" value="VWFA"/>
    <property type="match status" value="1"/>
</dbReference>
<evidence type="ECO:0000259" key="3">
    <source>
        <dbReference type="PROSITE" id="PS50234"/>
    </source>
</evidence>
<dbReference type="SMART" id="SM00327">
    <property type="entry name" value="VWA"/>
    <property type="match status" value="1"/>
</dbReference>
<reference evidence="4 5" key="1">
    <citation type="submission" date="2012-11" db="EMBL/GenBank/DDBJ databases">
        <title>The complete genome sequence of Corynebacterium maris Coryn-1 (=DSM 45190).</title>
        <authorList>
            <person name="Schaffert L."/>
            <person name="Albersmeier A."/>
            <person name="Kalinowski J."/>
            <person name="Ruckert C."/>
        </authorList>
    </citation>
    <scope>NUCLEOTIDE SEQUENCE [LARGE SCALE GENOMIC DNA]</scope>
    <source>
        <strain evidence="5">Coryn-1</strain>
    </source>
</reference>
<dbReference type="KEGG" id="cmd:B841_06620"/>
<dbReference type="HOGENOM" id="CLU_554038_0_0_11"/>
<dbReference type="OrthoDB" id="4427980at2"/>
<organism evidence="4 5">
    <name type="scientific">Corynebacterium maris DSM 45190</name>
    <dbReference type="NCBI Taxonomy" id="1224163"/>
    <lineage>
        <taxon>Bacteria</taxon>
        <taxon>Bacillati</taxon>
        <taxon>Actinomycetota</taxon>
        <taxon>Actinomycetes</taxon>
        <taxon>Mycobacteriales</taxon>
        <taxon>Corynebacteriaceae</taxon>
        <taxon>Corynebacterium</taxon>
    </lineage>
</organism>
<dbReference type="PATRIC" id="fig|1224163.3.peg.1330"/>
<evidence type="ECO:0000256" key="2">
    <source>
        <dbReference type="SAM" id="Phobius"/>
    </source>
</evidence>
<dbReference type="Proteomes" id="UP000015388">
    <property type="component" value="Chromosome"/>
</dbReference>
<feature type="transmembrane region" description="Helical" evidence="2">
    <location>
        <begin position="12"/>
        <end position="35"/>
    </location>
</feature>
<dbReference type="RefSeq" id="WP_020934730.1">
    <property type="nucleotide sequence ID" value="NC_021915.1"/>
</dbReference>
<dbReference type="STRING" id="1224163.B841_06620"/>
<gene>
    <name evidence="4" type="ORF">B841_06620</name>
</gene>
<evidence type="ECO:0000256" key="1">
    <source>
        <dbReference type="SAM" id="MobiDB-lite"/>
    </source>
</evidence>
<dbReference type="InterPro" id="IPR002035">
    <property type="entry name" value="VWF_A"/>
</dbReference>
<keyword evidence="2" id="KW-1133">Transmembrane helix</keyword>
<dbReference type="SUPFAM" id="SSF53300">
    <property type="entry name" value="vWA-like"/>
    <property type="match status" value="1"/>
</dbReference>
<dbReference type="AlphaFoldDB" id="S5SUR0"/>
<feature type="region of interest" description="Disordered" evidence="1">
    <location>
        <begin position="267"/>
        <end position="305"/>
    </location>
</feature>
<accession>S5SUR0</accession>
<dbReference type="EMBL" id="CP003924">
    <property type="protein sequence ID" value="AGS34797.1"/>
    <property type="molecule type" value="Genomic_DNA"/>
</dbReference>
<evidence type="ECO:0000313" key="4">
    <source>
        <dbReference type="EMBL" id="AGS34797.1"/>
    </source>
</evidence>
<dbReference type="Pfam" id="PF00092">
    <property type="entry name" value="VWA"/>
    <property type="match status" value="1"/>
</dbReference>
<keyword evidence="2" id="KW-0472">Membrane</keyword>
<proteinExistence type="predicted"/>
<feature type="domain" description="VWFA" evidence="3">
    <location>
        <begin position="307"/>
        <end position="460"/>
    </location>
</feature>
<keyword evidence="2" id="KW-0812">Transmembrane</keyword>
<protein>
    <recommendedName>
        <fullName evidence="3">VWFA domain-containing protein</fullName>
    </recommendedName>
</protein>
<dbReference type="CDD" id="cd00198">
    <property type="entry name" value="vWFA"/>
    <property type="match status" value="1"/>
</dbReference>
<dbReference type="InterPro" id="IPR036465">
    <property type="entry name" value="vWFA_dom_sf"/>
</dbReference>
<sequence length="476" mass="49027">MGRHSDGKSNFSLSANAIVVLVIVIALIAGLIWWFGFRQPAGDDTTAVAGGQDNAECLEGELSLPLAAEDDVDGQRLLAAWQDTDPVVRDHCVQPELVDDPAEAAAYIGTWPAYEAAGRSAAGSATVVDSLPVGVVATGDVDVSELAADELAYPVADHPAVAAAVAAELTADDDAAAALLDRDAELTLAQAQATGLYAAPQTATGEDATFTELGSLAVEAVALTPAGEVSEEQSRAAAEFVDYSAEQHSPTGDVLAVEKRLLAQATGEVDAQEDTTPQESTAEQSTAQETTPTEEPAPAPATPQPVTTLLLLDTSERITGRFDAVRDELAGVAAGLTDQGNTVAIWNYSSPINPGVQKGWRRNLTFTDDADAVANVLRQLGTGGVPQTRSAVVAAANTAADQARLADEPVRVLVVTTGTEADLSDEDFRQALGRAQSENVMIDVIHVGDAPVDQALADVADSSTTGIGSLRGAAGL</sequence>
<name>S5SUR0_9CORY</name>